<keyword evidence="2" id="KW-1185">Reference proteome</keyword>
<dbReference type="GeneID" id="5701714"/>
<organism evidence="1 2">
    <name type="scientific">Giardia intestinalis (strain ATCC 50803 / WB clone C6)</name>
    <name type="common">Giardia lamblia</name>
    <dbReference type="NCBI Taxonomy" id="184922"/>
    <lineage>
        <taxon>Eukaryota</taxon>
        <taxon>Metamonada</taxon>
        <taxon>Diplomonadida</taxon>
        <taxon>Hexamitidae</taxon>
        <taxon>Giardiinae</taxon>
        <taxon>Giardia</taxon>
    </lineage>
</organism>
<dbReference type="AlphaFoldDB" id="A8B989"/>
<evidence type="ECO:0000313" key="2">
    <source>
        <dbReference type="Proteomes" id="UP000001548"/>
    </source>
</evidence>
<gene>
    <name evidence="1" type="ORF">GL50803_006508</name>
</gene>
<reference evidence="1 2" key="1">
    <citation type="journal article" date="2007" name="Science">
        <title>Genomic minimalism in the early diverging intestinal parasite Giardia lamblia.</title>
        <authorList>
            <person name="Morrison H.G."/>
            <person name="McArthur A.G."/>
            <person name="Gillin F.D."/>
            <person name="Aley S.B."/>
            <person name="Adam R.D."/>
            <person name="Olsen G.J."/>
            <person name="Best A.A."/>
            <person name="Cande W.Z."/>
            <person name="Chen F."/>
            <person name="Cipriano M.J."/>
            <person name="Davids B.J."/>
            <person name="Dawson S.C."/>
            <person name="Elmendorf H.G."/>
            <person name="Hehl A.B."/>
            <person name="Holder M.E."/>
            <person name="Huse S.M."/>
            <person name="Kim U.U."/>
            <person name="Lasek-Nesselquist E."/>
            <person name="Manning G."/>
            <person name="Nigam A."/>
            <person name="Nixon J.E."/>
            <person name="Palm D."/>
            <person name="Passamaneck N.E."/>
            <person name="Prabhu A."/>
            <person name="Reich C.I."/>
            <person name="Reiner D.S."/>
            <person name="Samuelson J."/>
            <person name="Svard S.G."/>
            <person name="Sogin M.L."/>
        </authorList>
    </citation>
    <scope>NUCLEOTIDE SEQUENCE [LARGE SCALE GENOMIC DNA]</scope>
    <source>
        <strain evidence="1 2">WB C6</strain>
    </source>
</reference>
<proteinExistence type="predicted"/>
<protein>
    <submittedName>
        <fullName evidence="1">Uncharacterized protein</fullName>
    </submittedName>
</protein>
<dbReference type="Proteomes" id="UP000001548">
    <property type="component" value="Unassembled WGS sequence"/>
</dbReference>
<dbReference type="HOGENOM" id="CLU_1672595_0_0_1"/>
<dbReference type="KEGG" id="gla:GL50803_006508"/>
<dbReference type="OMA" id="CYTIPEE"/>
<evidence type="ECO:0000313" key="1">
    <source>
        <dbReference type="EMBL" id="KAE8302299.1"/>
    </source>
</evidence>
<accession>A8B989</accession>
<dbReference type="RefSeq" id="XP_001708798.1">
    <property type="nucleotide sequence ID" value="XM_001708746.1"/>
</dbReference>
<dbReference type="EMBL" id="AACB03000004">
    <property type="protein sequence ID" value="KAE8302299.1"/>
    <property type="molecule type" value="Genomic_DNA"/>
</dbReference>
<sequence>MNQTPTPAEPSSCIISPTVHEHEPVLKRNISYEDAPLSVPDLEPDFLHEEVDSPIITTTRDIRSPITQSPSLGANNDVFAPSKKCTAAPPKSPQFTASDYHSLCRSVFQSITFCSAFPEMMDLRKVTCSQKHLFFTFDISVDHLFMLSEGCYTIPEEY</sequence>
<name>A8B989_GIAIC</name>
<dbReference type="VEuPathDB" id="GiardiaDB:GL50803_6508"/>
<comment type="caution">
    <text evidence="1">The sequence shown here is derived from an EMBL/GenBank/DDBJ whole genome shotgun (WGS) entry which is preliminary data.</text>
</comment>